<proteinExistence type="predicted"/>
<dbReference type="OrthoDB" id="341511at2759"/>
<evidence type="ECO:0000313" key="4">
    <source>
        <dbReference type="Proteomes" id="UP000095009"/>
    </source>
</evidence>
<feature type="compositionally biased region" description="Basic and acidic residues" evidence="1">
    <location>
        <begin position="81"/>
        <end position="90"/>
    </location>
</feature>
<evidence type="ECO:0000259" key="2">
    <source>
        <dbReference type="Pfam" id="PF08585"/>
    </source>
</evidence>
<evidence type="ECO:0000256" key="1">
    <source>
        <dbReference type="SAM" id="MobiDB-lite"/>
    </source>
</evidence>
<dbReference type="STRING" id="857566.A0A1E3PL14"/>
<name>A0A1E3PL14_9ASCO</name>
<accession>A0A1E3PL14</accession>
<feature type="domain" description="RecQ mediated genome instability protein 1 OB-fold" evidence="2">
    <location>
        <begin position="37"/>
        <end position="191"/>
    </location>
</feature>
<dbReference type="InterPro" id="IPR013894">
    <property type="entry name" value="RMI1_OB"/>
</dbReference>
<keyword evidence="4" id="KW-1185">Reference proteome</keyword>
<evidence type="ECO:0000313" key="3">
    <source>
        <dbReference type="EMBL" id="ODQ65884.1"/>
    </source>
</evidence>
<dbReference type="InterPro" id="IPR042470">
    <property type="entry name" value="RMI1_N_C_sf"/>
</dbReference>
<protein>
    <recommendedName>
        <fullName evidence="2">RecQ mediated genome instability protein 1 OB-fold domain-containing protein</fullName>
    </recommendedName>
</protein>
<reference evidence="3 4" key="1">
    <citation type="journal article" date="2016" name="Proc. Natl. Acad. Sci. U.S.A.">
        <title>Comparative genomics of biotechnologically important yeasts.</title>
        <authorList>
            <person name="Riley R."/>
            <person name="Haridas S."/>
            <person name="Wolfe K.H."/>
            <person name="Lopes M.R."/>
            <person name="Hittinger C.T."/>
            <person name="Goeker M."/>
            <person name="Salamov A.A."/>
            <person name="Wisecaver J.H."/>
            <person name="Long T.M."/>
            <person name="Calvey C.H."/>
            <person name="Aerts A.L."/>
            <person name="Barry K.W."/>
            <person name="Choi C."/>
            <person name="Clum A."/>
            <person name="Coughlan A.Y."/>
            <person name="Deshpande S."/>
            <person name="Douglass A.P."/>
            <person name="Hanson S.J."/>
            <person name="Klenk H.-P."/>
            <person name="LaButti K.M."/>
            <person name="Lapidus A."/>
            <person name="Lindquist E.A."/>
            <person name="Lipzen A.M."/>
            <person name="Meier-Kolthoff J.P."/>
            <person name="Ohm R.A."/>
            <person name="Otillar R.P."/>
            <person name="Pangilinan J.L."/>
            <person name="Peng Y."/>
            <person name="Rokas A."/>
            <person name="Rosa C.A."/>
            <person name="Scheuner C."/>
            <person name="Sibirny A.A."/>
            <person name="Slot J.C."/>
            <person name="Stielow J.B."/>
            <person name="Sun H."/>
            <person name="Kurtzman C.P."/>
            <person name="Blackwell M."/>
            <person name="Grigoriev I.V."/>
            <person name="Jeffries T.W."/>
        </authorList>
    </citation>
    <scope>NUCLEOTIDE SEQUENCE [LARGE SCALE GENOMIC DNA]</scope>
    <source>
        <strain evidence="3 4">DSM 6958</strain>
    </source>
</reference>
<feature type="region of interest" description="Disordered" evidence="1">
    <location>
        <begin position="81"/>
        <end position="114"/>
    </location>
</feature>
<gene>
    <name evidence="3" type="ORF">NADFUDRAFT_51163</name>
</gene>
<dbReference type="EMBL" id="KV454409">
    <property type="protein sequence ID" value="ODQ65884.1"/>
    <property type="molecule type" value="Genomic_DNA"/>
</dbReference>
<dbReference type="Gene3D" id="2.40.50.770">
    <property type="entry name" value="RecQ-mediated genome instability protein Rmi1, C-terminal domain"/>
    <property type="match status" value="1"/>
</dbReference>
<dbReference type="Proteomes" id="UP000095009">
    <property type="component" value="Unassembled WGS sequence"/>
</dbReference>
<dbReference type="Pfam" id="PF08585">
    <property type="entry name" value="RMI1_N_C"/>
    <property type="match status" value="1"/>
</dbReference>
<sequence length="193" mass="21732">MSILYLNADLTKLPEDYQVSPRVRFADEVSAAFQGRFPTDIHHRNQWQQDKNTTILVQVINVEDISTSKYNQAERIRMETDEGAGNDRLRGKGRPTIQNGDMNSLGENNDEENGDFDFNGDLGNRFTNKKAYCKLVLQDRYGTVAYGVELDKVLSIHPKMALGCKFILKNVTSIRGVLLLDGSNVRFLGGCIL</sequence>
<dbReference type="AlphaFoldDB" id="A0A1E3PL14"/>
<organism evidence="3 4">
    <name type="scientific">Nadsonia fulvescens var. elongata DSM 6958</name>
    <dbReference type="NCBI Taxonomy" id="857566"/>
    <lineage>
        <taxon>Eukaryota</taxon>
        <taxon>Fungi</taxon>
        <taxon>Dikarya</taxon>
        <taxon>Ascomycota</taxon>
        <taxon>Saccharomycotina</taxon>
        <taxon>Dipodascomycetes</taxon>
        <taxon>Dipodascales</taxon>
        <taxon>Dipodascales incertae sedis</taxon>
        <taxon>Nadsonia</taxon>
    </lineage>
</organism>